<dbReference type="InterPro" id="IPR038910">
    <property type="entry name" value="Hua1-like"/>
</dbReference>
<evidence type="ECO:0000313" key="2">
    <source>
        <dbReference type="EMBL" id="KAF5361902.1"/>
    </source>
</evidence>
<dbReference type="PANTHER" id="PTHR28031:SF1">
    <property type="entry name" value="PROLINE-RICH PROTEIN HUA1"/>
    <property type="match status" value="1"/>
</dbReference>
<feature type="compositionally biased region" description="Polar residues" evidence="1">
    <location>
        <begin position="176"/>
        <end position="185"/>
    </location>
</feature>
<dbReference type="Proteomes" id="UP000559027">
    <property type="component" value="Unassembled WGS sequence"/>
</dbReference>
<dbReference type="EMBL" id="JAACJO010000002">
    <property type="protein sequence ID" value="KAF5361902.1"/>
    <property type="molecule type" value="Genomic_DNA"/>
</dbReference>
<dbReference type="AlphaFoldDB" id="A0A8H5GBI7"/>
<sequence length="380" mass="40821">MSSTTANLTSPRSDPLDEPPPYTPRADPLQGESTVEFGPARPFQQPPSAPRPAPVPEQPRQPAFLSPQPTGSSRRGRSLWRQLTAQIDQIADELDSRGNNAGRRSNLTPQATGASLSSYPGRSATTTSPPTQRRVPPLPPRRRAGSSSSLPETPSDFARDFYAAGAGEGTFPDVDGNQTTANRPQYTAPHGPPPQREDRSPTTIPTAGRPLLREGKLLVYPRGHTCEKCFNTGYKGSDPHRPCKKCWTKYAKPFSGPLVYSYTSSATSSNTQNINLQRPLSNTPNRSGHPPPQFFPPPARPANNGWHSVPQGGTRSGASHVSSGPRIGPPPGATIYRPGDPRIGGDLCWRCSGKGTMNIIIDVINCPICGGCGRTFISMF</sequence>
<dbReference type="PANTHER" id="PTHR28031">
    <property type="entry name" value="PROLINE-RICH PROTEIN HUA1"/>
    <property type="match status" value="1"/>
</dbReference>
<feature type="compositionally biased region" description="Polar residues" evidence="1">
    <location>
        <begin position="270"/>
        <end position="286"/>
    </location>
</feature>
<protein>
    <submittedName>
        <fullName evidence="2">Uncharacterized protein</fullName>
    </submittedName>
</protein>
<feature type="compositionally biased region" description="Pro residues" evidence="1">
    <location>
        <begin position="44"/>
        <end position="59"/>
    </location>
</feature>
<feature type="compositionally biased region" description="Polar residues" evidence="1">
    <location>
        <begin position="311"/>
        <end position="322"/>
    </location>
</feature>
<feature type="compositionally biased region" description="Polar residues" evidence="1">
    <location>
        <begin position="1"/>
        <end position="12"/>
    </location>
</feature>
<accession>A0A8H5GBI7</accession>
<reference evidence="2 3" key="1">
    <citation type="journal article" date="2020" name="ISME J.">
        <title>Uncovering the hidden diversity of litter-decomposition mechanisms in mushroom-forming fungi.</title>
        <authorList>
            <person name="Floudas D."/>
            <person name="Bentzer J."/>
            <person name="Ahren D."/>
            <person name="Johansson T."/>
            <person name="Persson P."/>
            <person name="Tunlid A."/>
        </authorList>
    </citation>
    <scope>NUCLEOTIDE SEQUENCE [LARGE SCALE GENOMIC DNA]</scope>
    <source>
        <strain evidence="2 3">CBS 146.42</strain>
    </source>
</reference>
<evidence type="ECO:0000313" key="3">
    <source>
        <dbReference type="Proteomes" id="UP000559027"/>
    </source>
</evidence>
<dbReference type="GO" id="GO:0005737">
    <property type="term" value="C:cytoplasm"/>
    <property type="evidence" value="ECO:0007669"/>
    <property type="project" value="TreeGrafter"/>
</dbReference>
<proteinExistence type="predicted"/>
<feature type="compositionally biased region" description="Polar residues" evidence="1">
    <location>
        <begin position="97"/>
        <end position="128"/>
    </location>
</feature>
<name>A0A8H5GBI7_9AGAR</name>
<feature type="compositionally biased region" description="Pro residues" evidence="1">
    <location>
        <begin position="289"/>
        <end position="300"/>
    </location>
</feature>
<comment type="caution">
    <text evidence="2">The sequence shown here is derived from an EMBL/GenBank/DDBJ whole genome shotgun (WGS) entry which is preliminary data.</text>
</comment>
<dbReference type="OrthoDB" id="2405700at2759"/>
<keyword evidence="3" id="KW-1185">Reference proteome</keyword>
<feature type="region of interest" description="Disordered" evidence="1">
    <location>
        <begin position="264"/>
        <end position="338"/>
    </location>
</feature>
<feature type="region of interest" description="Disordered" evidence="1">
    <location>
        <begin position="1"/>
        <end position="209"/>
    </location>
</feature>
<gene>
    <name evidence="2" type="ORF">D9756_002097</name>
</gene>
<organism evidence="2 3">
    <name type="scientific">Leucocoprinus leucothites</name>
    <dbReference type="NCBI Taxonomy" id="201217"/>
    <lineage>
        <taxon>Eukaryota</taxon>
        <taxon>Fungi</taxon>
        <taxon>Dikarya</taxon>
        <taxon>Basidiomycota</taxon>
        <taxon>Agaricomycotina</taxon>
        <taxon>Agaricomycetes</taxon>
        <taxon>Agaricomycetidae</taxon>
        <taxon>Agaricales</taxon>
        <taxon>Agaricineae</taxon>
        <taxon>Agaricaceae</taxon>
        <taxon>Leucocoprinus</taxon>
    </lineage>
</organism>
<evidence type="ECO:0000256" key="1">
    <source>
        <dbReference type="SAM" id="MobiDB-lite"/>
    </source>
</evidence>